<reference evidence="2 3" key="1">
    <citation type="submission" date="2018-06" db="EMBL/GenBank/DDBJ databases">
        <authorList>
            <consortium name="Pathogen Informatics"/>
            <person name="Doyle S."/>
        </authorList>
    </citation>
    <scope>NUCLEOTIDE SEQUENCE [LARGE SCALE GENOMIC DNA]</scope>
    <source>
        <strain evidence="2 3">NCTC12475</strain>
    </source>
</reference>
<dbReference type="PANTHER" id="PTHR46401">
    <property type="entry name" value="GLYCOSYLTRANSFERASE WBBK-RELATED"/>
    <property type="match status" value="1"/>
</dbReference>
<dbReference type="Proteomes" id="UP000254920">
    <property type="component" value="Unassembled WGS sequence"/>
</dbReference>
<sequence>MSKKSVLYITSRFPYPPLGGDRLKSYNMLRILSKKYNINFVSIIDRDLTQEDIQFCQKHFYKFKIYKKSKFFYLINIIKSIIKFQSLQVNYYYFKDIQKYINSQVIECDFVLNTLIRTSKYALNINKPKFLDIVDSIYKNYTLSIKNVKSIFWKLIYIYEKKKIFNYEKKCIKSYDMTYFVNHNEAQFWSKFGHTSWIPNGVNRDIFTYTKRDDSFKNHIIFFGKMDYQPNIDAVVWFIDNVFHKLNNNIKFTIIGLNPSKKLNKYLNDKISITGYVKDPYNIINGSFLCIAPMQTGGGIQNKILETMALGKITIISSFAANSLKNAKHNKELLVANTPDEYVSIINDIYQNYDKYKYIEKNANKFIKDNFTWEIYANKLFSILP</sequence>
<dbReference type="SUPFAM" id="SSF53756">
    <property type="entry name" value="UDP-Glycosyltransferase/glycogen phosphorylase"/>
    <property type="match status" value="1"/>
</dbReference>
<dbReference type="OrthoDB" id="9807209at2"/>
<dbReference type="GeneID" id="93091424"/>
<dbReference type="EMBL" id="UFVD01000001">
    <property type="protein sequence ID" value="SUX10790.1"/>
    <property type="molecule type" value="Genomic_DNA"/>
</dbReference>
<evidence type="ECO:0000256" key="1">
    <source>
        <dbReference type="ARBA" id="ARBA00022679"/>
    </source>
</evidence>
<keyword evidence="1 2" id="KW-0808">Transferase</keyword>
<keyword evidence="3" id="KW-1185">Reference proteome</keyword>
<dbReference type="GO" id="GO:0016757">
    <property type="term" value="F:glycosyltransferase activity"/>
    <property type="evidence" value="ECO:0007669"/>
    <property type="project" value="TreeGrafter"/>
</dbReference>
<gene>
    <name evidence="2" type="ORF">NCTC12475_01001</name>
</gene>
<name>A0A381DJK8_9BACT</name>
<accession>A0A381DJK8</accession>
<evidence type="ECO:0000313" key="3">
    <source>
        <dbReference type="Proteomes" id="UP000254920"/>
    </source>
</evidence>
<proteinExistence type="predicted"/>
<dbReference type="Gene3D" id="3.40.50.2000">
    <property type="entry name" value="Glycogen Phosphorylase B"/>
    <property type="match status" value="2"/>
</dbReference>
<dbReference type="AlphaFoldDB" id="A0A381DJK8"/>
<dbReference type="RefSeq" id="WP_033916686.1">
    <property type="nucleotide sequence ID" value="NZ_CP043427.1"/>
</dbReference>
<evidence type="ECO:0000313" key="2">
    <source>
        <dbReference type="EMBL" id="SUX10790.1"/>
    </source>
</evidence>
<dbReference type="STRING" id="32024.GCA_000788295_01753"/>
<dbReference type="PANTHER" id="PTHR46401:SF2">
    <property type="entry name" value="GLYCOSYLTRANSFERASE WBBK-RELATED"/>
    <property type="match status" value="1"/>
</dbReference>
<dbReference type="Pfam" id="PF13692">
    <property type="entry name" value="Glyco_trans_1_4"/>
    <property type="match status" value="1"/>
</dbReference>
<protein>
    <submittedName>
        <fullName evidence="2">Glycosyltransferase</fullName>
    </submittedName>
</protein>
<organism evidence="2 3">
    <name type="scientific">Campylobacter sputorum subsp. sputorum</name>
    <dbReference type="NCBI Taxonomy" id="32024"/>
    <lineage>
        <taxon>Bacteria</taxon>
        <taxon>Pseudomonadati</taxon>
        <taxon>Campylobacterota</taxon>
        <taxon>Epsilonproteobacteria</taxon>
        <taxon>Campylobacterales</taxon>
        <taxon>Campylobacteraceae</taxon>
        <taxon>Campylobacter</taxon>
    </lineage>
</organism>